<dbReference type="InterPro" id="IPR038718">
    <property type="entry name" value="SNF2-like_sf"/>
</dbReference>
<dbReference type="PROSITE" id="PS51194">
    <property type="entry name" value="HELICASE_CTER"/>
    <property type="match status" value="1"/>
</dbReference>
<accession>A0A7R9QU30</accession>
<dbReference type="EMBL" id="CAJPVJ010013656">
    <property type="protein sequence ID" value="CAG2174957.1"/>
    <property type="molecule type" value="Genomic_DNA"/>
</dbReference>
<dbReference type="Gene3D" id="3.40.50.300">
    <property type="entry name" value="P-loop containing nucleotide triphosphate hydrolases"/>
    <property type="match status" value="1"/>
</dbReference>
<dbReference type="GO" id="GO:0005721">
    <property type="term" value="C:pericentric heterochromatin"/>
    <property type="evidence" value="ECO:0007669"/>
    <property type="project" value="TreeGrafter"/>
</dbReference>
<dbReference type="AlphaFoldDB" id="A0A7R9QU30"/>
<feature type="domain" description="Helicase ATP-binding" evidence="2">
    <location>
        <begin position="1"/>
        <end position="61"/>
    </location>
</feature>
<organism evidence="4">
    <name type="scientific">Oppiella nova</name>
    <dbReference type="NCBI Taxonomy" id="334625"/>
    <lineage>
        <taxon>Eukaryota</taxon>
        <taxon>Metazoa</taxon>
        <taxon>Ecdysozoa</taxon>
        <taxon>Arthropoda</taxon>
        <taxon>Chelicerata</taxon>
        <taxon>Arachnida</taxon>
        <taxon>Acari</taxon>
        <taxon>Acariformes</taxon>
        <taxon>Sarcoptiformes</taxon>
        <taxon>Oribatida</taxon>
        <taxon>Brachypylina</taxon>
        <taxon>Oppioidea</taxon>
        <taxon>Oppiidae</taxon>
        <taxon>Oppiella</taxon>
    </lineage>
</organism>
<dbReference type="SUPFAM" id="SSF52540">
    <property type="entry name" value="P-loop containing nucleoside triphosphate hydrolases"/>
    <property type="match status" value="2"/>
</dbReference>
<reference evidence="4" key="1">
    <citation type="submission" date="2020-11" db="EMBL/GenBank/DDBJ databases">
        <authorList>
            <person name="Tran Van P."/>
        </authorList>
    </citation>
    <scope>NUCLEOTIDE SEQUENCE</scope>
</reference>
<feature type="domain" description="Helicase C-terminal" evidence="3">
    <location>
        <begin position="270"/>
        <end position="436"/>
    </location>
</feature>
<dbReference type="Pfam" id="PF00176">
    <property type="entry name" value="SNF2-rel_dom"/>
    <property type="match status" value="1"/>
</dbReference>
<dbReference type="GO" id="GO:0006346">
    <property type="term" value="P:DNA methylation-dependent constitutive heterochromatin formation"/>
    <property type="evidence" value="ECO:0007669"/>
    <property type="project" value="TreeGrafter"/>
</dbReference>
<dbReference type="EMBL" id="OC928481">
    <property type="protein sequence ID" value="CAD7657771.1"/>
    <property type="molecule type" value="Genomic_DNA"/>
</dbReference>
<dbReference type="Pfam" id="PF00271">
    <property type="entry name" value="Helicase_C"/>
    <property type="match status" value="1"/>
</dbReference>
<dbReference type="GO" id="GO:0005524">
    <property type="term" value="F:ATP binding"/>
    <property type="evidence" value="ECO:0007669"/>
    <property type="project" value="InterPro"/>
</dbReference>
<evidence type="ECO:0000313" key="4">
    <source>
        <dbReference type="EMBL" id="CAD7657771.1"/>
    </source>
</evidence>
<dbReference type="SMART" id="SM00490">
    <property type="entry name" value="HELICc"/>
    <property type="match status" value="1"/>
</dbReference>
<dbReference type="Proteomes" id="UP000728032">
    <property type="component" value="Unassembled WGS sequence"/>
</dbReference>
<dbReference type="GO" id="GO:0031508">
    <property type="term" value="P:pericentric heterochromatin formation"/>
    <property type="evidence" value="ECO:0007669"/>
    <property type="project" value="TreeGrafter"/>
</dbReference>
<dbReference type="InterPro" id="IPR000330">
    <property type="entry name" value="SNF2_N"/>
</dbReference>
<dbReference type="GO" id="GO:0003682">
    <property type="term" value="F:chromatin binding"/>
    <property type="evidence" value="ECO:0007669"/>
    <property type="project" value="TreeGrafter"/>
</dbReference>
<evidence type="ECO:0000259" key="2">
    <source>
        <dbReference type="PROSITE" id="PS51192"/>
    </source>
</evidence>
<dbReference type="GO" id="GO:0044027">
    <property type="term" value="P:negative regulation of gene expression via chromosomal CpG island methylation"/>
    <property type="evidence" value="ECO:0007669"/>
    <property type="project" value="TreeGrafter"/>
</dbReference>
<evidence type="ECO:0000313" key="5">
    <source>
        <dbReference type="Proteomes" id="UP000728032"/>
    </source>
</evidence>
<keyword evidence="5" id="KW-1185">Reference proteome</keyword>
<evidence type="ECO:0000259" key="3">
    <source>
        <dbReference type="PROSITE" id="PS51194"/>
    </source>
</evidence>
<evidence type="ECO:0000256" key="1">
    <source>
        <dbReference type="ARBA" id="ARBA00022801"/>
    </source>
</evidence>
<protein>
    <submittedName>
        <fullName evidence="4">Uncharacterized protein</fullName>
    </submittedName>
</protein>
<dbReference type="PANTHER" id="PTHR47161">
    <property type="entry name" value="LYMPHOID-SPECIFIC HELICASE"/>
    <property type="match status" value="1"/>
</dbReference>
<dbReference type="InterPro" id="IPR014001">
    <property type="entry name" value="Helicase_ATP-bd"/>
</dbReference>
<dbReference type="PANTHER" id="PTHR47161:SF1">
    <property type="entry name" value="LYMPHOID-SPECIFIC HELICASE"/>
    <property type="match status" value="1"/>
</dbReference>
<dbReference type="GO" id="GO:0005634">
    <property type="term" value="C:nucleus"/>
    <property type="evidence" value="ECO:0007669"/>
    <property type="project" value="TreeGrafter"/>
</dbReference>
<dbReference type="OrthoDB" id="448448at2759"/>
<dbReference type="InterPro" id="IPR049730">
    <property type="entry name" value="SNF2/RAD54-like_C"/>
</dbReference>
<dbReference type="FunFam" id="3.40.50.300:FF:000577">
    <property type="entry name" value="lymphoid-specific helicase isoform X1"/>
    <property type="match status" value="1"/>
</dbReference>
<dbReference type="GO" id="GO:0016787">
    <property type="term" value="F:hydrolase activity"/>
    <property type="evidence" value="ECO:0007669"/>
    <property type="project" value="UniProtKB-KW"/>
</dbReference>
<keyword evidence="1" id="KW-0378">Hydrolase</keyword>
<dbReference type="Gene3D" id="3.40.50.10810">
    <property type="entry name" value="Tandem AAA-ATPase domain"/>
    <property type="match status" value="1"/>
</dbReference>
<dbReference type="InterPro" id="IPR001650">
    <property type="entry name" value="Helicase_C-like"/>
</dbReference>
<proteinExistence type="predicted"/>
<dbReference type="PROSITE" id="PS51192">
    <property type="entry name" value="HELICASE_ATP_BIND_1"/>
    <property type="match status" value="1"/>
</dbReference>
<sequence length="490" mass="57589">MKKHKWMYVVVDEGHKLKNINCQLSRILRQISSKNRVILTGTPLHNTLAELWALLNYVSPEIFNDWKIFEDLLTTNSSNQQIIEQEKQNKIISSIHQILAPFMLRRTKPEVGLDLPPKKEILVYAPSTPSQQILYECAVNLVKSAKEQKSDKFTLECSVIDGRKRRKSTKIIDYKQYYKDFDELYDEESYTSLIADESVIELPKELVGSRQDNQYVSFGRFNRYNILMQMRKITNHPYLVQWPYDHRKGRLVVNEDIVRTSGKMRALDELLQQLYVRKNRVILFSQMTKMLDVIEEYCHYRKYQFLRFDGSTKLDERQQYINEFNTNDQIFMFLVSTRAGGLGINLCGADTAIIYDSDWNPQMDLQAQDRCHRIGQSKPVIVYRLVTAHTIDEKILQTANSKRKLDKMIIQKGQSFRASNQQNGDQQRTLTLDELIKILESTDFKAIYNYSTDKLESDRLYSDEDLKKMLDRECSEELIEIGSQFNRSQE</sequence>
<name>A0A7R9QU30_9ACAR</name>
<gene>
    <name evidence="4" type="ORF">ONB1V03_LOCUS14396</name>
</gene>
<dbReference type="InterPro" id="IPR027417">
    <property type="entry name" value="P-loop_NTPase"/>
</dbReference>
<dbReference type="CDD" id="cd18793">
    <property type="entry name" value="SF2_C_SNF"/>
    <property type="match status" value="1"/>
</dbReference>